<dbReference type="SUPFAM" id="SSF53474">
    <property type="entry name" value="alpha/beta-Hydrolases"/>
    <property type="match status" value="1"/>
</dbReference>
<evidence type="ECO:0000313" key="7">
    <source>
        <dbReference type="EMBL" id="KAA8885450.1"/>
    </source>
</evidence>
<dbReference type="InterPro" id="IPR029058">
    <property type="entry name" value="AB_hydrolase_fold"/>
</dbReference>
<name>A0A5N0E9M3_9NOCA</name>
<gene>
    <name evidence="7" type="ORF">F3087_27825</name>
</gene>
<dbReference type="PANTHER" id="PTHR33630:SF9">
    <property type="entry name" value="CUTINASE 4"/>
    <property type="match status" value="1"/>
</dbReference>
<dbReference type="Pfam" id="PF01083">
    <property type="entry name" value="Cutinase"/>
    <property type="match status" value="1"/>
</dbReference>
<keyword evidence="2" id="KW-0719">Serine esterase</keyword>
<dbReference type="InterPro" id="IPR000675">
    <property type="entry name" value="Cutinase/axe"/>
</dbReference>
<reference evidence="7 8" key="1">
    <citation type="submission" date="2019-09" db="EMBL/GenBank/DDBJ databases">
        <authorList>
            <person name="Wang X."/>
        </authorList>
    </citation>
    <scope>NUCLEOTIDE SEQUENCE [LARGE SCALE GENOMIC DNA]</scope>
    <source>
        <strain evidence="7 8">CICC 11023</strain>
    </source>
</reference>
<accession>A0A5N0E9M3</accession>
<dbReference type="PANTHER" id="PTHR33630">
    <property type="entry name" value="CUTINASE RV1984C-RELATED-RELATED"/>
    <property type="match status" value="1"/>
</dbReference>
<evidence type="ECO:0000256" key="5">
    <source>
        <dbReference type="SAM" id="MobiDB-lite"/>
    </source>
</evidence>
<dbReference type="RefSeq" id="WP_150405008.1">
    <property type="nucleotide sequence ID" value="NZ_VXLC01000015.1"/>
</dbReference>
<dbReference type="Gene3D" id="3.40.50.1820">
    <property type="entry name" value="alpha/beta hydrolase"/>
    <property type="match status" value="1"/>
</dbReference>
<dbReference type="OrthoDB" id="4687011at2"/>
<evidence type="ECO:0000256" key="6">
    <source>
        <dbReference type="SAM" id="SignalP"/>
    </source>
</evidence>
<dbReference type="EMBL" id="VXLC01000015">
    <property type="protein sequence ID" value="KAA8885450.1"/>
    <property type="molecule type" value="Genomic_DNA"/>
</dbReference>
<comment type="caution">
    <text evidence="7">The sequence shown here is derived from an EMBL/GenBank/DDBJ whole genome shotgun (WGS) entry which is preliminary data.</text>
</comment>
<proteinExistence type="inferred from homology"/>
<feature type="region of interest" description="Disordered" evidence="5">
    <location>
        <begin position="166"/>
        <end position="186"/>
    </location>
</feature>
<sequence length="652" mass="66362">MLSSKRCVVATMVTVGVAVGSTAVTAPVQAEPTGCAVTFNLFIPGTWETDEDADPAQPVGMLAPIAEAIQRQQGPRSEIYFTPYMARAFDNGYTYADSKSTALTNAGAVLRDYGSRCPTTRFTINGYSQGADAAGDLAAEIGNDRGPVPADRVLAVGLLSDPGAGTKGEAAVGPGTAGTGIADPRPQGMGKLSGRVTSICDPHDLYCSIQKSNNPLLGALGSILSKAFSGAPPADNGFPLAAALTSDFSKTDLPGLATSVAGLTSSLAAPVGIDLARVRISANKLLDTINPMADLIDSGAANPAATARLLAAPDGTAEHHAGEVLTMAGKSDLSGAASAVRTIADTSTTLLDRGVSTVPSGSPKARSLRAAAHAARDRTAPLASTPPDILGSSTRVLSLLKPSVLVDQALDVAADVTTFDFPGILGNLTLLPQKIVAMDAAGAHQVAGELNNQLQPLVELVGSVDLNWISQILAIIPDTQGFAGVAAKVTSILSGADIPRLANIVARIQDVAWSVLAKVVPPPGQAPDLVGAGAALSGLLPIGADLASVAFDLFSGKAQAAPPEVLGKRAPAPAHTVAQQDIALDDLTAPLSQMTTFHDINLVNLVVDGLSAANFVASGVHANYGSLVVDGSGRNAVQWLGDWMNQRIGYVK</sequence>
<evidence type="ECO:0000256" key="1">
    <source>
        <dbReference type="ARBA" id="ARBA00007534"/>
    </source>
</evidence>
<dbReference type="Proteomes" id="UP000323876">
    <property type="component" value="Unassembled WGS sequence"/>
</dbReference>
<evidence type="ECO:0000313" key="8">
    <source>
        <dbReference type="Proteomes" id="UP000323876"/>
    </source>
</evidence>
<organism evidence="7 8">
    <name type="scientific">Nocardia colli</name>
    <dbReference type="NCBI Taxonomy" id="2545717"/>
    <lineage>
        <taxon>Bacteria</taxon>
        <taxon>Bacillati</taxon>
        <taxon>Actinomycetota</taxon>
        <taxon>Actinomycetes</taxon>
        <taxon>Mycobacteriales</taxon>
        <taxon>Nocardiaceae</taxon>
        <taxon>Nocardia</taxon>
    </lineage>
</organism>
<dbReference type="AlphaFoldDB" id="A0A5N0E9M3"/>
<feature type="chain" id="PRO_5024325528" evidence="6">
    <location>
        <begin position="31"/>
        <end position="652"/>
    </location>
</feature>
<evidence type="ECO:0000256" key="3">
    <source>
        <dbReference type="ARBA" id="ARBA00022801"/>
    </source>
</evidence>
<dbReference type="SMART" id="SM01110">
    <property type="entry name" value="Cutinase"/>
    <property type="match status" value="1"/>
</dbReference>
<dbReference type="GO" id="GO:0052689">
    <property type="term" value="F:carboxylic ester hydrolase activity"/>
    <property type="evidence" value="ECO:0007669"/>
    <property type="project" value="UniProtKB-KW"/>
</dbReference>
<evidence type="ECO:0000256" key="4">
    <source>
        <dbReference type="ARBA" id="ARBA00023157"/>
    </source>
</evidence>
<keyword evidence="3" id="KW-0378">Hydrolase</keyword>
<keyword evidence="6" id="KW-0732">Signal</keyword>
<evidence type="ECO:0000256" key="2">
    <source>
        <dbReference type="ARBA" id="ARBA00022487"/>
    </source>
</evidence>
<keyword evidence="4" id="KW-1015">Disulfide bond</keyword>
<protein>
    <submittedName>
        <fullName evidence="7">Cutinase family protein</fullName>
    </submittedName>
</protein>
<comment type="similarity">
    <text evidence="1">Belongs to the cutinase family.</text>
</comment>
<feature type="signal peptide" evidence="6">
    <location>
        <begin position="1"/>
        <end position="30"/>
    </location>
</feature>
<keyword evidence="8" id="KW-1185">Reference proteome</keyword>